<keyword evidence="6" id="KW-0677">Repeat</keyword>
<dbReference type="SMART" id="SM00382">
    <property type="entry name" value="AAA"/>
    <property type="match status" value="1"/>
</dbReference>
<feature type="transmembrane region" description="Helical" evidence="13">
    <location>
        <begin position="441"/>
        <end position="460"/>
    </location>
</feature>
<organism evidence="16 17">
    <name type="scientific">Homarus americanus</name>
    <name type="common">American lobster</name>
    <dbReference type="NCBI Taxonomy" id="6706"/>
    <lineage>
        <taxon>Eukaryota</taxon>
        <taxon>Metazoa</taxon>
        <taxon>Ecdysozoa</taxon>
        <taxon>Arthropoda</taxon>
        <taxon>Crustacea</taxon>
        <taxon>Multicrustacea</taxon>
        <taxon>Malacostraca</taxon>
        <taxon>Eumalacostraca</taxon>
        <taxon>Eucarida</taxon>
        <taxon>Decapoda</taxon>
        <taxon>Pleocyemata</taxon>
        <taxon>Astacidea</taxon>
        <taxon>Nephropoidea</taxon>
        <taxon>Nephropidae</taxon>
        <taxon>Homarus</taxon>
    </lineage>
</organism>
<dbReference type="FunFam" id="1.20.1560.10:FF:000037">
    <property type="entry name" value="ATP-binding cassette subfamily C member 10"/>
    <property type="match status" value="1"/>
</dbReference>
<dbReference type="InterPro" id="IPR027417">
    <property type="entry name" value="P-loop_NTPase"/>
</dbReference>
<dbReference type="GO" id="GO:0005869">
    <property type="term" value="C:dynactin complex"/>
    <property type="evidence" value="ECO:0007669"/>
    <property type="project" value="InterPro"/>
</dbReference>
<evidence type="ECO:0000256" key="12">
    <source>
        <dbReference type="ARBA" id="ARBA00034018"/>
    </source>
</evidence>
<feature type="transmembrane region" description="Helical" evidence="13">
    <location>
        <begin position="34"/>
        <end position="52"/>
    </location>
</feature>
<reference evidence="16" key="1">
    <citation type="journal article" date="2021" name="Sci. Adv.">
        <title>The American lobster genome reveals insights on longevity, neural, and immune adaptations.</title>
        <authorList>
            <person name="Polinski J.M."/>
            <person name="Zimin A.V."/>
            <person name="Clark K.F."/>
            <person name="Kohn A.B."/>
            <person name="Sadowski N."/>
            <person name="Timp W."/>
            <person name="Ptitsyn A."/>
            <person name="Khanna P."/>
            <person name="Romanova D.Y."/>
            <person name="Williams P."/>
            <person name="Greenwood S.J."/>
            <person name="Moroz L.L."/>
            <person name="Walt D.R."/>
            <person name="Bodnar A.G."/>
        </authorList>
    </citation>
    <scope>NUCLEOTIDE SEQUENCE</scope>
    <source>
        <strain evidence="16">GMGI-L3</strain>
    </source>
</reference>
<dbReference type="GO" id="GO:0061640">
    <property type="term" value="P:cytoskeleton-dependent cytokinesis"/>
    <property type="evidence" value="ECO:0007669"/>
    <property type="project" value="InterPro"/>
</dbReference>
<feature type="transmembrane region" description="Helical" evidence="13">
    <location>
        <begin position="937"/>
        <end position="959"/>
    </location>
</feature>
<dbReference type="PANTHER" id="PTHR24223">
    <property type="entry name" value="ATP-BINDING CASSETTE SUB-FAMILY C"/>
    <property type="match status" value="1"/>
</dbReference>
<dbReference type="Pfam" id="PF00005">
    <property type="entry name" value="ABC_tran"/>
    <property type="match status" value="2"/>
</dbReference>
<feature type="transmembrane region" description="Helical" evidence="13">
    <location>
        <begin position="1128"/>
        <end position="1145"/>
    </location>
</feature>
<comment type="subcellular location">
    <subcellularLocation>
        <location evidence="1">Membrane</location>
        <topology evidence="1">Multi-pass membrane protein</topology>
    </subcellularLocation>
</comment>
<dbReference type="CDD" id="cd18598">
    <property type="entry name" value="ABC_6TM_MRP7_D1_like"/>
    <property type="match status" value="1"/>
</dbReference>
<dbReference type="InterPro" id="IPR003439">
    <property type="entry name" value="ABC_transporter-like_ATP-bd"/>
</dbReference>
<keyword evidence="5 13" id="KW-0812">Transmembrane</keyword>
<dbReference type="InterPro" id="IPR036640">
    <property type="entry name" value="ABC1_TM_sf"/>
</dbReference>
<evidence type="ECO:0000256" key="1">
    <source>
        <dbReference type="ARBA" id="ARBA00004141"/>
    </source>
</evidence>
<evidence type="ECO:0000256" key="2">
    <source>
        <dbReference type="ARBA" id="ARBA00009726"/>
    </source>
</evidence>
<evidence type="ECO:0000313" key="16">
    <source>
        <dbReference type="EMBL" id="KAG7176542.1"/>
    </source>
</evidence>
<dbReference type="PROSITE" id="PS50929">
    <property type="entry name" value="ABC_TM1F"/>
    <property type="match status" value="2"/>
</dbReference>
<dbReference type="InterPro" id="IPR011527">
    <property type="entry name" value="ABC1_TM_dom"/>
</dbReference>
<dbReference type="GO" id="GO:0016020">
    <property type="term" value="C:membrane"/>
    <property type="evidence" value="ECO:0007669"/>
    <property type="project" value="UniProtKB-SubCell"/>
</dbReference>
<dbReference type="GO" id="GO:0016887">
    <property type="term" value="F:ATP hydrolysis activity"/>
    <property type="evidence" value="ECO:0007669"/>
    <property type="project" value="InterPro"/>
</dbReference>
<feature type="transmembrane region" description="Helical" evidence="13">
    <location>
        <begin position="559"/>
        <end position="585"/>
    </location>
</feature>
<dbReference type="InterPro" id="IPR003593">
    <property type="entry name" value="AAA+_ATPase"/>
</dbReference>
<evidence type="ECO:0000256" key="7">
    <source>
        <dbReference type="ARBA" id="ARBA00022741"/>
    </source>
</evidence>
<keyword evidence="10 13" id="KW-1133">Transmembrane helix</keyword>
<comment type="caution">
    <text evidence="16">The sequence shown here is derived from an EMBL/GenBank/DDBJ whole genome shotgun (WGS) entry which is preliminary data.</text>
</comment>
<dbReference type="GO" id="GO:0005524">
    <property type="term" value="F:ATP binding"/>
    <property type="evidence" value="ECO:0007669"/>
    <property type="project" value="UniProtKB-KW"/>
</dbReference>
<evidence type="ECO:0000259" key="15">
    <source>
        <dbReference type="PROSITE" id="PS50929"/>
    </source>
</evidence>
<feature type="domain" description="ABC transporter" evidence="14">
    <location>
        <begin position="1238"/>
        <end position="1498"/>
    </location>
</feature>
<feature type="transmembrane region" description="Helical" evidence="13">
    <location>
        <begin position="98"/>
        <end position="117"/>
    </location>
</feature>
<dbReference type="EC" id="7.6.2.2" evidence="3"/>
<keyword evidence="11 13" id="KW-0472">Membrane</keyword>
<feature type="domain" description="ABC transmembrane type-1" evidence="15">
    <location>
        <begin position="364"/>
        <end position="582"/>
    </location>
</feature>
<evidence type="ECO:0000256" key="4">
    <source>
        <dbReference type="ARBA" id="ARBA00022448"/>
    </source>
</evidence>
<accession>A0A8J5NBE9</accession>
<dbReference type="InterPro" id="IPR009991">
    <property type="entry name" value="DCTN3"/>
</dbReference>
<dbReference type="Pfam" id="PF00664">
    <property type="entry name" value="ABC_membrane"/>
    <property type="match status" value="2"/>
</dbReference>
<evidence type="ECO:0000256" key="8">
    <source>
        <dbReference type="ARBA" id="ARBA00022840"/>
    </source>
</evidence>
<keyword evidence="8" id="KW-0067">ATP-binding</keyword>
<dbReference type="Gene3D" id="3.40.50.300">
    <property type="entry name" value="P-loop containing nucleotide triphosphate hydrolases"/>
    <property type="match status" value="2"/>
</dbReference>
<feature type="transmembrane region" description="Helical" evidence="13">
    <location>
        <begin position="1053"/>
        <end position="1077"/>
    </location>
</feature>
<keyword evidence="4" id="KW-0813">Transport</keyword>
<dbReference type="Gene3D" id="1.20.1560.10">
    <property type="entry name" value="ABC transporter type 1, transmembrane domain"/>
    <property type="match status" value="2"/>
</dbReference>
<dbReference type="EMBL" id="JAHLQT010003055">
    <property type="protein sequence ID" value="KAG7176542.1"/>
    <property type="molecule type" value="Genomic_DNA"/>
</dbReference>
<gene>
    <name evidence="16" type="primary">ABCC10-L</name>
    <name evidence="16" type="ORF">Hamer_G015338</name>
</gene>
<feature type="transmembrane region" description="Helical" evidence="13">
    <location>
        <begin position="138"/>
        <end position="157"/>
    </location>
</feature>
<feature type="domain" description="ABC transporter" evidence="14">
    <location>
        <begin position="655"/>
        <end position="882"/>
    </location>
</feature>
<evidence type="ECO:0000256" key="3">
    <source>
        <dbReference type="ARBA" id="ARBA00012191"/>
    </source>
</evidence>
<name>A0A8J5NBE9_HOMAM</name>
<dbReference type="FunFam" id="3.40.50.300:FF:000997">
    <property type="entry name" value="Multidrug resistance-associated protein 1"/>
    <property type="match status" value="1"/>
</dbReference>
<dbReference type="SUPFAM" id="SSF90123">
    <property type="entry name" value="ABC transporter transmembrane region"/>
    <property type="match status" value="2"/>
</dbReference>
<comment type="catalytic activity">
    <reaction evidence="12">
        <text>ATP + H2O + xenobioticSide 1 = ADP + phosphate + xenobioticSide 2.</text>
        <dbReference type="EC" id="7.6.2.2"/>
    </reaction>
</comment>
<keyword evidence="17" id="KW-1185">Reference proteome</keyword>
<evidence type="ECO:0000256" key="13">
    <source>
        <dbReference type="SAM" id="Phobius"/>
    </source>
</evidence>
<feature type="transmembrane region" description="Helical" evidence="13">
    <location>
        <begin position="73"/>
        <end position="92"/>
    </location>
</feature>
<evidence type="ECO:0000313" key="17">
    <source>
        <dbReference type="Proteomes" id="UP000747542"/>
    </source>
</evidence>
<evidence type="ECO:0000256" key="6">
    <source>
        <dbReference type="ARBA" id="ARBA00022737"/>
    </source>
</evidence>
<comment type="similarity">
    <text evidence="2">Belongs to the ABC transporter superfamily. ABCC family. Conjugate transporter (TC 3.A.1.208) subfamily.</text>
</comment>
<dbReference type="SUPFAM" id="SSF52540">
    <property type="entry name" value="P-loop containing nucleoside triphosphate hydrolases"/>
    <property type="match status" value="2"/>
</dbReference>
<dbReference type="CDD" id="cd03250">
    <property type="entry name" value="ABCC_MRP_domain1"/>
    <property type="match status" value="1"/>
</dbReference>
<keyword evidence="7" id="KW-0547">Nucleotide-binding</keyword>
<dbReference type="PROSITE" id="PS00211">
    <property type="entry name" value="ABC_TRANSPORTER_1"/>
    <property type="match status" value="2"/>
</dbReference>
<protein>
    <recommendedName>
        <fullName evidence="3">ABC-type xenobiotic transporter</fullName>
        <ecNumber evidence="3">7.6.2.2</ecNumber>
    </recommendedName>
</protein>
<sequence>MDPIFFNTTAFCGTMDFISWDTQKLNLGLCFQKAVITVPVFALLAIVSAYYIGRQSEWVVRRRKQMAIIYTRIVLTVLSLVLVVIEPILLFFVGHSKIYWVDGLVVGVQSLSWLVHLGYLTSLKTRLSVGTRGPTPIILAWLLTFLCTINLARTTWYEENGISKLIEKIMRFMALTQMCLQTVYLFTLFPKGSAGVSQYHELHREATETTPLMETSYNDYSGFHEAADPYHLGIAEERINVLSYLTFYWVNALMEKGSLGNLRTQDDLHDLPIQMRTDVHRTMMISQPLPSDESERPRRQKYAFLKAIHKCYGVQFYSIGLLKLFGDILGFAGPLLLHELVIFIEKKDEDDLKGYTYAGGLCGAALVNLRIRAAVISTVYRKVLQVSAANLSRFSTGEVVNLMSTDTDRIGNFCQSFHALWSLPLQLGITLYLLYQQIGIAFLAGVGVAIILIPVNKWLATKIGRLSVEMMSYKDRRVGLMTEILSMIRMVKLNAWEGTFKHRVNDERYGEVKALAGRKYLDAACVYFWASTPVLIPIITFTVYIALGNPLEPARVFTAVALFNMLIMPLNAFPWVLNGIVEAWVSLKRVERLMELPEQDLINYYTVVPEMGHKDSELQILITNGTFTWDGAFVVAEQDQEASRPSRSSPTGSNMSLIDSLNGSSGDEGILPTLKRVNLQLSKGQVVAIVGRVGSGKTSVLNAILAEMTKTHGVVAVAALHNGFGLATQLPWIQNGSIKDNILFGSSLDISRYKSVLSVCALDEDLHALPLRDNTMCGENGSSLSGGQKARVALARAVYQNKSIYLLDDVLSAVDRPVAQHIMKKCIHGFLAGRTVLLATNTVSLLTKTDWVISIQNGEINSQGPPSVVLPKLLSAEELSDDWWDETESVETKSSGAVSRRPSLDIFATGHGKSTDSIRKGDNEEERDYGELSSSVYYTYIVALGSVLSLTIFLSMILMQSSRNLTDMWLAYWVSQVTGRNSSGLTALVDKDTTPWMGAGTRPDPPKMATALTDSMQWFSSINPMHQFLAVQELPESDVSAVVDPSTKFYLTVYGILAASNTIFTLMRAFLFAYGGICAAKALHKQLLDAVLYAKISFFDNNPLGRILNRFSSDLYTVDDSLPFQMNIFFAQVFGLLGSVVVTIYGMPWILLLYIPLAFVYYTVQSFYRHTSRDLKRLHAVSLSPLYAHFTETLQGLPVIRAMRAVHRFSARADSLLEVSQRAQFDIQVASQWLNLRLQLIGLAMLAGVSTLALLQHHFDAIDAGLVGLVVSYALTVSNFLNSVVGSLTETERELVSVERVHQYLEGTEPERREGTILPPFGWLSHGSIKFQNVCLRYQSSMAIVTQDAFLFSGTIRENLDPCSDSLDTQIWQAVQSCHLTTLVQHLGGLEARIEEAGRAMSAGERQLFCLARALLCRTKIVCIDEGTSQLDNETDEQIQQTIRSAFRNKTVIIIAHRVHTVRDCDRILVMSEGEVVECGRPTELLSNRNSIFYSGCGNGSVDSDVNMAAEVESLHVLEERVKKLEEKIFGPLPKDAEYPEVVSTLASLGGQLGSALGTRDRMMMVMKRLDELERYLDPSYGESLELSDNVKLDLVLAREEQLRNQYQHLNTMNSLKNVLDSQHITDSANLGDELIQIANRHSQDEEAASQQSVQIKNMLDQYNAIVSFNMKKALLDICL</sequence>
<keyword evidence="9" id="KW-1278">Translocase</keyword>
<evidence type="ECO:0000256" key="9">
    <source>
        <dbReference type="ARBA" id="ARBA00022967"/>
    </source>
</evidence>
<feature type="domain" description="ABC transmembrane type-1" evidence="15">
    <location>
        <begin position="950"/>
        <end position="1293"/>
    </location>
</feature>
<dbReference type="InterPro" id="IPR050173">
    <property type="entry name" value="ABC_transporter_C-like"/>
</dbReference>
<dbReference type="InterPro" id="IPR017871">
    <property type="entry name" value="ABC_transporter-like_CS"/>
</dbReference>
<dbReference type="PANTHER" id="PTHR24223:SF330">
    <property type="entry name" value="ATP-BINDING CASSETTE SUB-FAMILY C MEMBER 10"/>
    <property type="match status" value="1"/>
</dbReference>
<dbReference type="Pfam" id="PF07426">
    <property type="entry name" value="Dynactin_p22"/>
    <property type="match status" value="1"/>
</dbReference>
<dbReference type="CDD" id="cd18605">
    <property type="entry name" value="ABC_6TM_MRP7_D2_like"/>
    <property type="match status" value="1"/>
</dbReference>
<evidence type="ECO:0000259" key="14">
    <source>
        <dbReference type="PROSITE" id="PS50893"/>
    </source>
</evidence>
<evidence type="ECO:0000256" key="5">
    <source>
        <dbReference type="ARBA" id="ARBA00022692"/>
    </source>
</evidence>
<evidence type="ECO:0000256" key="11">
    <source>
        <dbReference type="ARBA" id="ARBA00023136"/>
    </source>
</evidence>
<feature type="transmembrane region" description="Helical" evidence="13">
    <location>
        <begin position="526"/>
        <end position="547"/>
    </location>
</feature>
<dbReference type="GO" id="GO:0008559">
    <property type="term" value="F:ABC-type xenobiotic transporter activity"/>
    <property type="evidence" value="ECO:0007669"/>
    <property type="project" value="UniProtKB-EC"/>
</dbReference>
<evidence type="ECO:0000256" key="10">
    <source>
        <dbReference type="ARBA" id="ARBA00022989"/>
    </source>
</evidence>
<dbReference type="Proteomes" id="UP000747542">
    <property type="component" value="Unassembled WGS sequence"/>
</dbReference>
<dbReference type="PROSITE" id="PS50893">
    <property type="entry name" value="ABC_TRANSPORTER_2"/>
    <property type="match status" value="2"/>
</dbReference>
<proteinExistence type="inferred from homology"/>